<proteinExistence type="predicted"/>
<evidence type="ECO:0000259" key="1">
    <source>
        <dbReference type="PROSITE" id="PS00028"/>
    </source>
</evidence>
<dbReference type="InterPro" id="IPR013087">
    <property type="entry name" value="Znf_C2H2_type"/>
</dbReference>
<feature type="domain" description="C2H2-type" evidence="1">
    <location>
        <begin position="388"/>
        <end position="412"/>
    </location>
</feature>
<dbReference type="AlphaFoldDB" id="A0A6J8F1C6"/>
<dbReference type="PANTHER" id="PTHR33845">
    <property type="entry name" value="C2H2-TYPE DOMAIN-CONTAINING PROTEIN"/>
    <property type="match status" value="1"/>
</dbReference>
<gene>
    <name evidence="2" type="ORF">MCOR_58219</name>
</gene>
<sequence length="593" mass="67924">MITSRLITAYNNYCKDNSILPPCRATQYKIIKACAASQLKSLHGLDNYISDGMESIDTLKKVVSNLGTKGLQTSKFLQKKIWAWRDHSIRTVNQDSCKRDILQNLQSHEVLIIADWAMKYIPQTFRETQSEWFGKQGISWHMICALVCRPQAEGDENDDDKNFDIYSMVHIVEEQKQGWHIVSQIFSSAFKMLKSINPHLQHAYIRSDNAGCYHALPLMGYLWKFRNELSLDVKQYDFSEAQSGKDLCDSRTGTCRIHMLNYINEGNDITNGKQMKEALESHVCIKNTYISVVNVSCETQPLLCEGPRVYKHKNFQVTQFNNFKFDDEGMRVYKAYGIGGELVKATDMTRISNKLTLFDSNLTFGDSKIPETKPASIKTLRNNANFPCFDPNCILEFKKEDQLLRHLSVGKHVFDDEKLDSIIDTSKRLWSAKCHNVRLNQPLISSVGLEQSQDQTKTNINEQHGYALKKRKKAVRFSPKVKDYLTVLFNAGEESGKKPSPYTVSNQMRNEIDSQGNRVFSTSEWLSHQQIRSFFGNLCIKKQKIEKSKNPSVEVVKIENNQEDDEDLQNVLSHLIANEHNNVLSEIVTGLTD</sequence>
<name>A0A6J8F1C6_MYTCO</name>
<dbReference type="Proteomes" id="UP000507470">
    <property type="component" value="Unassembled WGS sequence"/>
</dbReference>
<dbReference type="EMBL" id="CACVKT020010430">
    <property type="protein sequence ID" value="CAC5426520.1"/>
    <property type="molecule type" value="Genomic_DNA"/>
</dbReference>
<protein>
    <recommendedName>
        <fullName evidence="1">C2H2-type domain-containing protein</fullName>
    </recommendedName>
</protein>
<dbReference type="PANTHER" id="PTHR33845:SF1">
    <property type="entry name" value="C2H2-TYPE DOMAIN-CONTAINING PROTEIN"/>
    <property type="match status" value="1"/>
</dbReference>
<dbReference type="OrthoDB" id="6130713at2759"/>
<organism evidence="2 3">
    <name type="scientific">Mytilus coruscus</name>
    <name type="common">Sea mussel</name>
    <dbReference type="NCBI Taxonomy" id="42192"/>
    <lineage>
        <taxon>Eukaryota</taxon>
        <taxon>Metazoa</taxon>
        <taxon>Spiralia</taxon>
        <taxon>Lophotrochozoa</taxon>
        <taxon>Mollusca</taxon>
        <taxon>Bivalvia</taxon>
        <taxon>Autobranchia</taxon>
        <taxon>Pteriomorphia</taxon>
        <taxon>Mytilida</taxon>
        <taxon>Mytiloidea</taxon>
        <taxon>Mytilidae</taxon>
        <taxon>Mytilinae</taxon>
        <taxon>Mytilus</taxon>
    </lineage>
</organism>
<evidence type="ECO:0000313" key="3">
    <source>
        <dbReference type="Proteomes" id="UP000507470"/>
    </source>
</evidence>
<evidence type="ECO:0000313" key="2">
    <source>
        <dbReference type="EMBL" id="CAC5426520.1"/>
    </source>
</evidence>
<dbReference type="PROSITE" id="PS00028">
    <property type="entry name" value="ZINC_FINGER_C2H2_1"/>
    <property type="match status" value="1"/>
</dbReference>
<keyword evidence="3" id="KW-1185">Reference proteome</keyword>
<reference evidence="2 3" key="1">
    <citation type="submission" date="2020-06" db="EMBL/GenBank/DDBJ databases">
        <authorList>
            <person name="Li R."/>
            <person name="Bekaert M."/>
        </authorList>
    </citation>
    <scope>NUCLEOTIDE SEQUENCE [LARGE SCALE GENOMIC DNA]</scope>
    <source>
        <strain evidence="3">wild</strain>
    </source>
</reference>
<accession>A0A6J8F1C6</accession>